<evidence type="ECO:0000256" key="1">
    <source>
        <dbReference type="ARBA" id="ARBA00022884"/>
    </source>
</evidence>
<proteinExistence type="evidence at transcript level"/>
<reference evidence="5" key="1">
    <citation type="submission" date="2021-11" db="EMBL/GenBank/DDBJ databases">
        <authorList>
            <person name="Zhang Y."/>
            <person name="Ren M."/>
            <person name="Zhang X."/>
            <person name="Zhou X."/>
            <person name="Yang J."/>
        </authorList>
    </citation>
    <scope>NUCLEOTIDE SEQUENCE</scope>
</reference>
<feature type="region of interest" description="Disordered" evidence="3">
    <location>
        <begin position="82"/>
        <end position="156"/>
    </location>
</feature>
<feature type="domain" description="CRM" evidence="4">
    <location>
        <begin position="152"/>
        <end position="251"/>
    </location>
</feature>
<organism evidence="5">
    <name type="scientific">Betula platyphylla</name>
    <name type="common">Asian white birch</name>
    <dbReference type="NCBI Taxonomy" id="78630"/>
    <lineage>
        <taxon>Eukaryota</taxon>
        <taxon>Viridiplantae</taxon>
        <taxon>Streptophyta</taxon>
        <taxon>Embryophyta</taxon>
        <taxon>Tracheophyta</taxon>
        <taxon>Spermatophyta</taxon>
        <taxon>Magnoliopsida</taxon>
        <taxon>eudicotyledons</taxon>
        <taxon>Gunneridae</taxon>
        <taxon>Pentapetalae</taxon>
        <taxon>rosids</taxon>
        <taxon>fabids</taxon>
        <taxon>Fagales</taxon>
        <taxon>Betulaceae</taxon>
        <taxon>Betula</taxon>
    </lineage>
</organism>
<dbReference type="InterPro" id="IPR035920">
    <property type="entry name" value="YhbY-like_sf"/>
</dbReference>
<feature type="compositionally biased region" description="Low complexity" evidence="3">
    <location>
        <begin position="140"/>
        <end position="155"/>
    </location>
</feature>
<dbReference type="AlphaFoldDB" id="A0A9E9NR22"/>
<sequence length="284" mass="31613">MAASYHMLYHLVRSPPPQTPPPLLLPPSSFFSWFLGLKPPLISTATTTTITLSKPLLQTPLRKTTHFTKSLPPLFCHSFSTLTTYPPLPEDPSPSLQHQEEEEEEDDEDDEEEEIEECDGEVESGSEELEAGGRDEEGSRVTGVGSSSSSLPSLSVKEKKELASYAHSLGKKLKSQLVGKSGVTENVVSSFVENLESNELLKIKIHRTCPGELDDVIKQLEQATSSVVVGQIGRTVIIYRPSLTKMKAEQKKMQARKVFVRELKPTLPVKQRKKKESFFCYAQN</sequence>
<protein>
    <submittedName>
        <fullName evidence="5">Birch protein</fullName>
    </submittedName>
</protein>
<evidence type="ECO:0000256" key="2">
    <source>
        <dbReference type="PROSITE-ProRule" id="PRU00626"/>
    </source>
</evidence>
<feature type="compositionally biased region" description="Acidic residues" evidence="3">
    <location>
        <begin position="100"/>
        <end position="130"/>
    </location>
</feature>
<dbReference type="SMART" id="SM01103">
    <property type="entry name" value="CRS1_YhbY"/>
    <property type="match status" value="1"/>
</dbReference>
<dbReference type="FunFam" id="3.30.110.60:FF:000004">
    <property type="entry name" value="RNA-binding CRS1 / YhbY (CRM) domain protein"/>
    <property type="match status" value="1"/>
</dbReference>
<dbReference type="SUPFAM" id="SSF75471">
    <property type="entry name" value="YhbY-like"/>
    <property type="match status" value="1"/>
</dbReference>
<dbReference type="PANTHER" id="PTHR47714:SF1">
    <property type="entry name" value="RNA-BINDING CRS1 _ YHBY (CRM) DOMAIN PROTEIN"/>
    <property type="match status" value="1"/>
</dbReference>
<evidence type="ECO:0000313" key="5">
    <source>
        <dbReference type="EMBL" id="WAU86898.1"/>
    </source>
</evidence>
<evidence type="ECO:0000256" key="3">
    <source>
        <dbReference type="SAM" id="MobiDB-lite"/>
    </source>
</evidence>
<name>A0A9E9NR22_BETPL</name>
<dbReference type="EMBL" id="OL546149">
    <property type="protein sequence ID" value="WAU86898.1"/>
    <property type="molecule type" value="mRNA"/>
</dbReference>
<accession>A0A9E9NR22</accession>
<dbReference type="GO" id="GO:0003723">
    <property type="term" value="F:RNA binding"/>
    <property type="evidence" value="ECO:0007669"/>
    <property type="project" value="UniProtKB-UniRule"/>
</dbReference>
<dbReference type="InterPro" id="IPR001890">
    <property type="entry name" value="RNA-binding_CRM"/>
</dbReference>
<dbReference type="Gene3D" id="3.30.110.60">
    <property type="entry name" value="YhbY-like"/>
    <property type="match status" value="1"/>
</dbReference>
<dbReference type="GO" id="GO:0009507">
    <property type="term" value="C:chloroplast"/>
    <property type="evidence" value="ECO:0007669"/>
    <property type="project" value="TreeGrafter"/>
</dbReference>
<dbReference type="PANTHER" id="PTHR47714">
    <property type="entry name" value="CRS1/YHBY DOMAIN CONTAINING PROTEIN, EXPRESSED"/>
    <property type="match status" value="1"/>
</dbReference>
<evidence type="ECO:0000259" key="4">
    <source>
        <dbReference type="PROSITE" id="PS51295"/>
    </source>
</evidence>
<dbReference type="PROSITE" id="PS51295">
    <property type="entry name" value="CRM"/>
    <property type="match status" value="1"/>
</dbReference>
<keyword evidence="1 2" id="KW-0694">RNA-binding</keyword>
<dbReference type="Pfam" id="PF01985">
    <property type="entry name" value="CRS1_YhbY"/>
    <property type="match status" value="1"/>
</dbReference>